<feature type="compositionally biased region" description="Polar residues" evidence="1">
    <location>
        <begin position="133"/>
        <end position="144"/>
    </location>
</feature>
<dbReference type="GO" id="GO:0003677">
    <property type="term" value="F:DNA binding"/>
    <property type="evidence" value="ECO:0007669"/>
    <property type="project" value="InterPro"/>
</dbReference>
<evidence type="ECO:0000259" key="2">
    <source>
        <dbReference type="SMART" id="SM00530"/>
    </source>
</evidence>
<feature type="region of interest" description="Disordered" evidence="1">
    <location>
        <begin position="120"/>
        <end position="144"/>
    </location>
</feature>
<sequence>MARGIEILASVPQRQRDHTEALYSKPTKEVEGLRALRRIAGKAQADVAAALKIKQPSVSKIENRADMHISTLRSYVEAVGGKLELTVRLPKHPALRIHAISDPRSTFSANLAPRRTSLATAGHADTVHPQRLTRLSPQNAEDRS</sequence>
<organism evidence="3 4">
    <name type="scientific">Mesorhizobium neociceri</name>
    <dbReference type="NCBI Taxonomy" id="1307853"/>
    <lineage>
        <taxon>Bacteria</taxon>
        <taxon>Pseudomonadati</taxon>
        <taxon>Pseudomonadota</taxon>
        <taxon>Alphaproteobacteria</taxon>
        <taxon>Hyphomicrobiales</taxon>
        <taxon>Phyllobacteriaceae</taxon>
        <taxon>Mesorhizobium</taxon>
    </lineage>
</organism>
<protein>
    <submittedName>
        <fullName evidence="3">XRE family transcriptional regulator</fullName>
    </submittedName>
</protein>
<feature type="domain" description="HTH cro/C1-type" evidence="2">
    <location>
        <begin position="32"/>
        <end position="86"/>
    </location>
</feature>
<dbReference type="AlphaFoldDB" id="A0A838BAZ7"/>
<dbReference type="EMBL" id="JACDTY010000017">
    <property type="protein sequence ID" value="MBA1143848.1"/>
    <property type="molecule type" value="Genomic_DNA"/>
</dbReference>
<dbReference type="RefSeq" id="WP_181060851.1">
    <property type="nucleotide sequence ID" value="NZ_JACDTY010000017.1"/>
</dbReference>
<evidence type="ECO:0000256" key="1">
    <source>
        <dbReference type="SAM" id="MobiDB-lite"/>
    </source>
</evidence>
<reference evidence="3 4" key="1">
    <citation type="submission" date="2020-07" db="EMBL/GenBank/DDBJ databases">
        <title>Definition of the novel symbiovar canariense within Mesorhizobium novociceri, a new species of genus Mesorhizobium nodulating Cicer canariense in the Caldera de Taburiente National Park (La Palma, Canary Islands).</title>
        <authorList>
            <person name="Leon-Barrios M."/>
            <person name="Perez-Yepez J."/>
            <person name="Flores-Felix J.D."/>
            <person name="Ramirez-Baena M.H."/>
            <person name="Pulido-Suarez L."/>
            <person name="Igual J.M."/>
            <person name="Velazquez E."/>
            <person name="Peix A."/>
        </authorList>
    </citation>
    <scope>NUCLEOTIDE SEQUENCE [LARGE SCALE GENOMIC DNA]</scope>
    <source>
        <strain evidence="3 4">CCANP35</strain>
    </source>
</reference>
<dbReference type="Gene3D" id="1.10.260.40">
    <property type="entry name" value="lambda repressor-like DNA-binding domains"/>
    <property type="match status" value="1"/>
</dbReference>
<dbReference type="Proteomes" id="UP000558284">
    <property type="component" value="Unassembled WGS sequence"/>
</dbReference>
<accession>A0A838BAZ7</accession>
<keyword evidence="4" id="KW-1185">Reference proteome</keyword>
<dbReference type="InterPro" id="IPR001387">
    <property type="entry name" value="Cro/C1-type_HTH"/>
</dbReference>
<evidence type="ECO:0000313" key="4">
    <source>
        <dbReference type="Proteomes" id="UP000558284"/>
    </source>
</evidence>
<dbReference type="CDD" id="cd00093">
    <property type="entry name" value="HTH_XRE"/>
    <property type="match status" value="1"/>
</dbReference>
<proteinExistence type="predicted"/>
<dbReference type="SMART" id="SM00530">
    <property type="entry name" value="HTH_XRE"/>
    <property type="match status" value="1"/>
</dbReference>
<name>A0A838BAZ7_9HYPH</name>
<evidence type="ECO:0000313" key="3">
    <source>
        <dbReference type="EMBL" id="MBA1143848.1"/>
    </source>
</evidence>
<dbReference type="SUPFAM" id="SSF47413">
    <property type="entry name" value="lambda repressor-like DNA-binding domains"/>
    <property type="match status" value="1"/>
</dbReference>
<comment type="caution">
    <text evidence="3">The sequence shown here is derived from an EMBL/GenBank/DDBJ whole genome shotgun (WGS) entry which is preliminary data.</text>
</comment>
<dbReference type="InterPro" id="IPR010982">
    <property type="entry name" value="Lambda_DNA-bd_dom_sf"/>
</dbReference>
<gene>
    <name evidence="3" type="ORF">H0241_26890</name>
</gene>